<dbReference type="SUPFAM" id="SSF57667">
    <property type="entry name" value="beta-beta-alpha zinc fingers"/>
    <property type="match status" value="1"/>
</dbReference>
<dbReference type="Gene3D" id="3.30.160.60">
    <property type="entry name" value="Classic Zinc Finger"/>
    <property type="match status" value="1"/>
</dbReference>
<dbReference type="PROSITE" id="PS50157">
    <property type="entry name" value="ZINC_FINGER_C2H2_2"/>
    <property type="match status" value="1"/>
</dbReference>
<dbReference type="SMART" id="SM00355">
    <property type="entry name" value="ZnF_C2H2"/>
    <property type="match status" value="2"/>
</dbReference>
<accession>A0A8D9AA69</accession>
<proteinExistence type="predicted"/>
<dbReference type="GO" id="GO:0008270">
    <property type="term" value="F:zinc ion binding"/>
    <property type="evidence" value="ECO:0007669"/>
    <property type="project" value="UniProtKB-KW"/>
</dbReference>
<organism evidence="3">
    <name type="scientific">Cacopsylla melanoneura</name>
    <dbReference type="NCBI Taxonomy" id="428564"/>
    <lineage>
        <taxon>Eukaryota</taxon>
        <taxon>Metazoa</taxon>
        <taxon>Ecdysozoa</taxon>
        <taxon>Arthropoda</taxon>
        <taxon>Hexapoda</taxon>
        <taxon>Insecta</taxon>
        <taxon>Pterygota</taxon>
        <taxon>Neoptera</taxon>
        <taxon>Paraneoptera</taxon>
        <taxon>Hemiptera</taxon>
        <taxon>Sternorrhyncha</taxon>
        <taxon>Psylloidea</taxon>
        <taxon>Psyllidae</taxon>
        <taxon>Psyllinae</taxon>
        <taxon>Cacopsylla</taxon>
    </lineage>
</organism>
<evidence type="ECO:0000259" key="2">
    <source>
        <dbReference type="PROSITE" id="PS50157"/>
    </source>
</evidence>
<feature type="domain" description="C2H2-type" evidence="2">
    <location>
        <begin position="46"/>
        <end position="73"/>
    </location>
</feature>
<protein>
    <recommendedName>
        <fullName evidence="2">C2H2-type domain-containing protein</fullName>
    </recommendedName>
</protein>
<evidence type="ECO:0000256" key="1">
    <source>
        <dbReference type="PROSITE-ProRule" id="PRU00042"/>
    </source>
</evidence>
<keyword evidence="1" id="KW-0862">Zinc</keyword>
<dbReference type="InterPro" id="IPR036236">
    <property type="entry name" value="Znf_C2H2_sf"/>
</dbReference>
<evidence type="ECO:0000313" key="3">
    <source>
        <dbReference type="EMBL" id="CAG6761687.1"/>
    </source>
</evidence>
<reference evidence="3" key="1">
    <citation type="submission" date="2021-05" db="EMBL/GenBank/DDBJ databases">
        <authorList>
            <person name="Alioto T."/>
            <person name="Alioto T."/>
            <person name="Gomez Garrido J."/>
        </authorList>
    </citation>
    <scope>NUCLEOTIDE SEQUENCE</scope>
</reference>
<dbReference type="EMBL" id="HBUF01559589">
    <property type="protein sequence ID" value="CAG6761688.1"/>
    <property type="molecule type" value="Transcribed_RNA"/>
</dbReference>
<dbReference type="AlphaFoldDB" id="A0A8D9AA69"/>
<dbReference type="InterPro" id="IPR013087">
    <property type="entry name" value="Znf_C2H2_type"/>
</dbReference>
<keyword evidence="1" id="KW-0479">Metal-binding</keyword>
<sequence length="114" mass="13606">MIDYNDTIMFAFFFLSVCIRCRTHIERNVETFMEHSKICQKMSYKFSCVICSYHTTTSSQMRSHFQSHLKEKFYSCVFCSAKFTQISHLKDHASSRRCSVFKKFDIKPISEMEH</sequence>
<name>A0A8D9AA69_9HEMI</name>
<dbReference type="EMBL" id="HBUF01559588">
    <property type="protein sequence ID" value="CAG6761687.1"/>
    <property type="molecule type" value="Transcribed_RNA"/>
</dbReference>
<dbReference type="EMBL" id="HBUF01559587">
    <property type="protein sequence ID" value="CAG6761686.1"/>
    <property type="molecule type" value="Transcribed_RNA"/>
</dbReference>
<keyword evidence="1" id="KW-0863">Zinc-finger</keyword>